<evidence type="ECO:0000313" key="18">
    <source>
        <dbReference type="Proteomes" id="UP000077755"/>
    </source>
</evidence>
<dbReference type="GO" id="GO:0006952">
    <property type="term" value="P:defense response"/>
    <property type="evidence" value="ECO:0007669"/>
    <property type="project" value="UniProtKB-ARBA"/>
</dbReference>
<proteinExistence type="inferred from homology"/>
<evidence type="ECO:0000256" key="4">
    <source>
        <dbReference type="ARBA" id="ARBA00022475"/>
    </source>
</evidence>
<reference evidence="17" key="2">
    <citation type="submission" date="2022-03" db="EMBL/GenBank/DDBJ databases">
        <title>Draft title - Genomic analysis of global carrot germplasm unveils the trajectory of domestication and the origin of high carotenoid orange carrot.</title>
        <authorList>
            <person name="Iorizzo M."/>
            <person name="Ellison S."/>
            <person name="Senalik D."/>
            <person name="Macko-Podgorni A."/>
            <person name="Grzebelus D."/>
            <person name="Bostan H."/>
            <person name="Rolling W."/>
            <person name="Curaba J."/>
            <person name="Simon P."/>
        </authorList>
    </citation>
    <scope>NUCLEOTIDE SEQUENCE</scope>
    <source>
        <tissue evidence="17">Leaf</tissue>
    </source>
</reference>
<keyword evidence="18" id="KW-1185">Reference proteome</keyword>
<keyword evidence="8" id="KW-0677">Repeat</keyword>
<evidence type="ECO:0000259" key="15">
    <source>
        <dbReference type="Pfam" id="PF08263"/>
    </source>
</evidence>
<dbReference type="InterPro" id="IPR013210">
    <property type="entry name" value="LRR_N_plant-typ"/>
</dbReference>
<evidence type="ECO:0000256" key="12">
    <source>
        <dbReference type="ARBA" id="ARBA00023180"/>
    </source>
</evidence>
<dbReference type="Pfam" id="PF13855">
    <property type="entry name" value="LRR_8"/>
    <property type="match status" value="2"/>
</dbReference>
<dbReference type="GO" id="GO:0005886">
    <property type="term" value="C:plasma membrane"/>
    <property type="evidence" value="ECO:0007669"/>
    <property type="project" value="UniProtKB-SubCell"/>
</dbReference>
<name>A0AAF0WS23_DAUCS</name>
<comment type="similarity">
    <text evidence="3">Belongs to the RLP family.</text>
</comment>
<keyword evidence="9 13" id="KW-1133">Transmembrane helix</keyword>
<evidence type="ECO:0000256" key="10">
    <source>
        <dbReference type="ARBA" id="ARBA00023136"/>
    </source>
</evidence>
<dbReference type="Pfam" id="PF23598">
    <property type="entry name" value="LRR_14"/>
    <property type="match status" value="1"/>
</dbReference>
<dbReference type="PRINTS" id="PR00019">
    <property type="entry name" value="LEURICHRPT"/>
</dbReference>
<evidence type="ECO:0000256" key="11">
    <source>
        <dbReference type="ARBA" id="ARBA00023170"/>
    </source>
</evidence>
<feature type="signal peptide" evidence="14">
    <location>
        <begin position="1"/>
        <end position="21"/>
    </location>
</feature>
<dbReference type="PROSITE" id="PS51450">
    <property type="entry name" value="LRR"/>
    <property type="match status" value="1"/>
</dbReference>
<evidence type="ECO:0000256" key="14">
    <source>
        <dbReference type="SAM" id="SignalP"/>
    </source>
</evidence>
<feature type="chain" id="PRO_5042069328" description="Leucine-rich repeat-containing N-terminal plant-type domain-containing protein" evidence="14">
    <location>
        <begin position="22"/>
        <end position="827"/>
    </location>
</feature>
<dbReference type="FunFam" id="3.80.10.10:FF:000383">
    <property type="entry name" value="Leucine-rich repeat receptor protein kinase EMS1"/>
    <property type="match status" value="1"/>
</dbReference>
<dbReference type="PANTHER" id="PTHR48056">
    <property type="entry name" value="LRR RECEPTOR-LIKE SERINE/THREONINE-PROTEIN KINASE-RELATED"/>
    <property type="match status" value="1"/>
</dbReference>
<evidence type="ECO:0000256" key="2">
    <source>
        <dbReference type="ARBA" id="ARBA00004479"/>
    </source>
</evidence>
<dbReference type="SMART" id="SM00369">
    <property type="entry name" value="LRR_TYP"/>
    <property type="match status" value="11"/>
</dbReference>
<feature type="transmembrane region" description="Helical" evidence="13">
    <location>
        <begin position="778"/>
        <end position="798"/>
    </location>
</feature>
<evidence type="ECO:0008006" key="19">
    <source>
        <dbReference type="Google" id="ProtNLM"/>
    </source>
</evidence>
<keyword evidence="6 13" id="KW-0812">Transmembrane</keyword>
<dbReference type="PANTHER" id="PTHR48056:SF57">
    <property type="entry name" value="LEUCINE-RICH REPEAT-CONTAINING N-TERMINAL PLANT-TYPE DOMAIN-CONTAINING PROTEIN"/>
    <property type="match status" value="1"/>
</dbReference>
<evidence type="ECO:0000313" key="17">
    <source>
        <dbReference type="EMBL" id="WOG94985.1"/>
    </source>
</evidence>
<dbReference type="SUPFAM" id="SSF52058">
    <property type="entry name" value="L domain-like"/>
    <property type="match status" value="1"/>
</dbReference>
<dbReference type="InterPro" id="IPR050647">
    <property type="entry name" value="Plant_LRR-RLKs"/>
</dbReference>
<dbReference type="Pfam" id="PF00560">
    <property type="entry name" value="LRR_1"/>
    <property type="match status" value="4"/>
</dbReference>
<evidence type="ECO:0000256" key="7">
    <source>
        <dbReference type="ARBA" id="ARBA00022729"/>
    </source>
</evidence>
<dbReference type="SUPFAM" id="SSF52047">
    <property type="entry name" value="RNI-like"/>
    <property type="match status" value="1"/>
</dbReference>
<sequence length="827" mass="92246">MPYCHLLILVFFLLLLPSSLATRKEGEALVKWKDSLSPSSFLESWSSTNLNNLFNWTGITCNSEALVSEINLSRKQLEGTLAEFRFNLFPSLNNFTISGNSFTGPIPPEIGTLTELQHLDFSFNSLNGFIPYQVSHLQKLRTLDLSYNLLEAPNWSKFSPIPFLTTLNVRFNNLVSEFPEFISNCHNLAKLDLSHNFLTGDMVRESVFNNLQDLKFLSIMENSFEGPFPPSILNLSRIRHLELSSNNFSGSIPQNIGMLHDLKYLSLFANSFVGSIPSSIGLLRELQILDLSYNHLNSNIPREMGLLTNLSELYLDMNNLTGNIPSELGLLTKLNLLVLLSNNLTGNVPSEIGNLKLLTQLLLGSNQLTGPVVKSVFNLSNLEVLGLPNNKFTGNIPGDFWKNLKSLLYMDCRDNLFSGTILGLNTNLNLTYIDLSEFPSTICNVTSIEVLDLSHNGLSGALPHCVGKLANNLHTMVLGNNKFQGIIPTTFSNTCHLEVLNMQNNHFEGMVPQALANCKELKILDMGNNHISGTVPSWLSTLQNLEVLVLRSNRLHGKVSASSTKHPFPKLRIVDLSNNEFTGNLPIQYFYYMKPTRKGYDYNNSKEDFQYFYQASVPLRVKGTEYEVKEILYIYTAIDLSCNKFQGKVPKVIGDLSSLALLNLSHNSLTGPIPSVLGNMETLQSLDLSSNQLSGVIPNQLTSLTFFAVLNLSENHLTGEIPLKGQFSTFGNDSYLGNSALCGLPLTKKCMHAVSPPQEVGNDGDDEDDVHNGLNWELILMGYGCGLICGLSSGYIAFKMGKPRWFVRYIELLQLKLIRTRMKKRVR</sequence>
<evidence type="ECO:0000256" key="13">
    <source>
        <dbReference type="SAM" id="Phobius"/>
    </source>
</evidence>
<keyword evidence="7 14" id="KW-0732">Signal</keyword>
<evidence type="ECO:0000256" key="8">
    <source>
        <dbReference type="ARBA" id="ARBA00022737"/>
    </source>
</evidence>
<keyword evidence="5" id="KW-0433">Leucine-rich repeat</keyword>
<keyword evidence="12" id="KW-0325">Glycoprotein</keyword>
<evidence type="ECO:0000256" key="5">
    <source>
        <dbReference type="ARBA" id="ARBA00022614"/>
    </source>
</evidence>
<feature type="domain" description="Leucine-rich repeat-containing N-terminal plant-type" evidence="15">
    <location>
        <begin position="25"/>
        <end position="62"/>
    </location>
</feature>
<dbReference type="EMBL" id="CP093345">
    <property type="protein sequence ID" value="WOG94985.1"/>
    <property type="molecule type" value="Genomic_DNA"/>
</dbReference>
<feature type="domain" description="Disease resistance R13L4/SHOC-2-like LRR" evidence="16">
    <location>
        <begin position="230"/>
        <end position="412"/>
    </location>
</feature>
<dbReference type="SMART" id="SM00365">
    <property type="entry name" value="LRR_SD22"/>
    <property type="match status" value="6"/>
</dbReference>
<evidence type="ECO:0000256" key="1">
    <source>
        <dbReference type="ARBA" id="ARBA00004236"/>
    </source>
</evidence>
<dbReference type="GO" id="GO:0051707">
    <property type="term" value="P:response to other organism"/>
    <property type="evidence" value="ECO:0007669"/>
    <property type="project" value="UniProtKB-ARBA"/>
</dbReference>
<dbReference type="InterPro" id="IPR001611">
    <property type="entry name" value="Leu-rich_rpt"/>
</dbReference>
<keyword evidence="11" id="KW-0675">Receptor</keyword>
<dbReference type="Gene3D" id="3.80.10.10">
    <property type="entry name" value="Ribonuclease Inhibitor"/>
    <property type="match status" value="4"/>
</dbReference>
<dbReference type="InterPro" id="IPR032675">
    <property type="entry name" value="LRR_dom_sf"/>
</dbReference>
<dbReference type="Pfam" id="PF08263">
    <property type="entry name" value="LRRNT_2"/>
    <property type="match status" value="1"/>
</dbReference>
<dbReference type="AlphaFoldDB" id="A0AAF0WS23"/>
<dbReference type="InterPro" id="IPR003591">
    <property type="entry name" value="Leu-rich_rpt_typical-subtyp"/>
</dbReference>
<evidence type="ECO:0000256" key="3">
    <source>
        <dbReference type="ARBA" id="ARBA00009592"/>
    </source>
</evidence>
<keyword evidence="4" id="KW-1003">Cell membrane</keyword>
<dbReference type="FunFam" id="3.80.10.10:FF:000213">
    <property type="entry name" value="Tyrosine-sulfated glycopeptide receptor 1"/>
    <property type="match status" value="1"/>
</dbReference>
<dbReference type="FunFam" id="3.80.10.10:FF:000400">
    <property type="entry name" value="Nuclear pore complex protein NUP107"/>
    <property type="match status" value="1"/>
</dbReference>
<dbReference type="FunFam" id="3.80.10.10:FF:000041">
    <property type="entry name" value="LRR receptor-like serine/threonine-protein kinase ERECTA"/>
    <property type="match status" value="1"/>
</dbReference>
<evidence type="ECO:0000256" key="9">
    <source>
        <dbReference type="ARBA" id="ARBA00022989"/>
    </source>
</evidence>
<evidence type="ECO:0000259" key="16">
    <source>
        <dbReference type="Pfam" id="PF23598"/>
    </source>
</evidence>
<evidence type="ECO:0000256" key="6">
    <source>
        <dbReference type="ARBA" id="ARBA00022692"/>
    </source>
</evidence>
<protein>
    <recommendedName>
        <fullName evidence="19">Leucine-rich repeat-containing N-terminal plant-type domain-containing protein</fullName>
    </recommendedName>
</protein>
<accession>A0AAF0WS23</accession>
<gene>
    <name evidence="17" type="ORF">DCAR_0314286</name>
</gene>
<keyword evidence="10 13" id="KW-0472">Membrane</keyword>
<dbReference type="Proteomes" id="UP000077755">
    <property type="component" value="Chromosome 3"/>
</dbReference>
<dbReference type="GO" id="GO:0033612">
    <property type="term" value="F:receptor serine/threonine kinase binding"/>
    <property type="evidence" value="ECO:0007669"/>
    <property type="project" value="TreeGrafter"/>
</dbReference>
<reference evidence="17" key="1">
    <citation type="journal article" date="2016" name="Nat. Genet.">
        <title>A high-quality carrot genome assembly provides new insights into carotenoid accumulation and asterid genome evolution.</title>
        <authorList>
            <person name="Iorizzo M."/>
            <person name="Ellison S."/>
            <person name="Senalik D."/>
            <person name="Zeng P."/>
            <person name="Satapoomin P."/>
            <person name="Huang J."/>
            <person name="Bowman M."/>
            <person name="Iovene M."/>
            <person name="Sanseverino W."/>
            <person name="Cavagnaro P."/>
            <person name="Yildiz M."/>
            <person name="Macko-Podgorni A."/>
            <person name="Moranska E."/>
            <person name="Grzebelus E."/>
            <person name="Grzebelus D."/>
            <person name="Ashrafi H."/>
            <person name="Zheng Z."/>
            <person name="Cheng S."/>
            <person name="Spooner D."/>
            <person name="Van Deynze A."/>
            <person name="Simon P."/>
        </authorList>
    </citation>
    <scope>NUCLEOTIDE SEQUENCE</scope>
    <source>
        <tissue evidence="17">Leaf</tissue>
    </source>
</reference>
<organism evidence="17 18">
    <name type="scientific">Daucus carota subsp. sativus</name>
    <name type="common">Carrot</name>
    <dbReference type="NCBI Taxonomy" id="79200"/>
    <lineage>
        <taxon>Eukaryota</taxon>
        <taxon>Viridiplantae</taxon>
        <taxon>Streptophyta</taxon>
        <taxon>Embryophyta</taxon>
        <taxon>Tracheophyta</taxon>
        <taxon>Spermatophyta</taxon>
        <taxon>Magnoliopsida</taxon>
        <taxon>eudicotyledons</taxon>
        <taxon>Gunneridae</taxon>
        <taxon>Pentapetalae</taxon>
        <taxon>asterids</taxon>
        <taxon>campanulids</taxon>
        <taxon>Apiales</taxon>
        <taxon>Apiaceae</taxon>
        <taxon>Apioideae</taxon>
        <taxon>Scandiceae</taxon>
        <taxon>Daucinae</taxon>
        <taxon>Daucus</taxon>
        <taxon>Daucus sect. Daucus</taxon>
    </lineage>
</organism>
<dbReference type="InterPro" id="IPR055414">
    <property type="entry name" value="LRR_R13L4/SHOC2-like"/>
</dbReference>
<comment type="subcellular location">
    <subcellularLocation>
        <location evidence="1">Cell membrane</location>
    </subcellularLocation>
    <subcellularLocation>
        <location evidence="2">Membrane</location>
        <topology evidence="2">Single-pass type I membrane protein</topology>
    </subcellularLocation>
</comment>